<dbReference type="EMBL" id="VORO01000010">
    <property type="protein sequence ID" value="TXD88946.1"/>
    <property type="molecule type" value="Genomic_DNA"/>
</dbReference>
<dbReference type="InterPro" id="IPR001789">
    <property type="entry name" value="Sig_transdc_resp-reg_receiver"/>
</dbReference>
<evidence type="ECO:0000313" key="4">
    <source>
        <dbReference type="Proteomes" id="UP000321578"/>
    </source>
</evidence>
<comment type="caution">
    <text evidence="3">The sequence shown here is derived from an EMBL/GenBank/DDBJ whole genome shotgun (WGS) entry which is preliminary data.</text>
</comment>
<evidence type="ECO:0000259" key="2">
    <source>
        <dbReference type="PROSITE" id="PS50110"/>
    </source>
</evidence>
<dbReference type="PANTHER" id="PTHR43228:SF1">
    <property type="entry name" value="TWO-COMPONENT RESPONSE REGULATOR ARR22"/>
    <property type="match status" value="1"/>
</dbReference>
<dbReference type="InterPro" id="IPR011006">
    <property type="entry name" value="CheY-like_superfamily"/>
</dbReference>
<reference evidence="3 4" key="1">
    <citation type="submission" date="2019-08" db="EMBL/GenBank/DDBJ databases">
        <title>Genomes of Subsaximicrobium wynnwilliamsii strains.</title>
        <authorList>
            <person name="Bowman J.P."/>
        </authorList>
    </citation>
    <scope>NUCLEOTIDE SEQUENCE [LARGE SCALE GENOMIC DNA]</scope>
    <source>
        <strain evidence="3 4">2-80-2</strain>
    </source>
</reference>
<dbReference type="SUPFAM" id="SSF52172">
    <property type="entry name" value="CheY-like"/>
    <property type="match status" value="1"/>
</dbReference>
<name>A0A5C6ZHZ6_9FLAO</name>
<evidence type="ECO:0000256" key="1">
    <source>
        <dbReference type="PROSITE-ProRule" id="PRU00169"/>
    </source>
</evidence>
<evidence type="ECO:0000313" key="3">
    <source>
        <dbReference type="EMBL" id="TXD88946.1"/>
    </source>
</evidence>
<protein>
    <submittedName>
        <fullName evidence="3">Response regulator</fullName>
    </submittedName>
</protein>
<dbReference type="Gene3D" id="3.40.50.2300">
    <property type="match status" value="1"/>
</dbReference>
<accession>A0A5C6ZHZ6</accession>
<dbReference type="Proteomes" id="UP000321578">
    <property type="component" value="Unassembled WGS sequence"/>
</dbReference>
<feature type="domain" description="Response regulatory" evidence="2">
    <location>
        <begin position="12"/>
        <end position="136"/>
    </location>
</feature>
<keyword evidence="4" id="KW-1185">Reference proteome</keyword>
<dbReference type="PROSITE" id="PS50110">
    <property type="entry name" value="RESPONSE_REGULATORY"/>
    <property type="match status" value="1"/>
</dbReference>
<organism evidence="3 4">
    <name type="scientific">Subsaximicrobium wynnwilliamsii</name>
    <dbReference type="NCBI Taxonomy" id="291179"/>
    <lineage>
        <taxon>Bacteria</taxon>
        <taxon>Pseudomonadati</taxon>
        <taxon>Bacteroidota</taxon>
        <taxon>Flavobacteriia</taxon>
        <taxon>Flavobacteriales</taxon>
        <taxon>Flavobacteriaceae</taxon>
        <taxon>Subsaximicrobium</taxon>
    </lineage>
</organism>
<dbReference type="AlphaFoldDB" id="A0A5C6ZHZ6"/>
<dbReference type="PANTHER" id="PTHR43228">
    <property type="entry name" value="TWO-COMPONENT RESPONSE REGULATOR"/>
    <property type="match status" value="1"/>
</dbReference>
<proteinExistence type="predicted"/>
<feature type="modified residue" description="4-aspartylphosphate" evidence="1">
    <location>
        <position position="67"/>
    </location>
</feature>
<keyword evidence="1" id="KW-0597">Phosphoprotein</keyword>
<gene>
    <name evidence="3" type="ORF">ESY86_10650</name>
</gene>
<dbReference type="OrthoDB" id="673128at2"/>
<dbReference type="GO" id="GO:0000160">
    <property type="term" value="P:phosphorelay signal transduction system"/>
    <property type="evidence" value="ECO:0007669"/>
    <property type="project" value="InterPro"/>
</dbReference>
<dbReference type="Pfam" id="PF00072">
    <property type="entry name" value="Response_reg"/>
    <property type="match status" value="1"/>
</dbReference>
<dbReference type="RefSeq" id="WP_147086570.1">
    <property type="nucleotide sequence ID" value="NZ_VORM01000005.1"/>
</dbReference>
<sequence>MKNNKFQNMKRELVIIDDDPIYRLIISKMVNTIDASVIIDECENCEMGLAKMESLGQLDHDVIVLLDINMPKLDGWGFLDEIEKSNILIQPQITIYMVSSSTDESDLLKSKKYKSLRGFFCKPLSKEVLKTIIGID</sequence>
<dbReference type="SMART" id="SM00448">
    <property type="entry name" value="REC"/>
    <property type="match status" value="1"/>
</dbReference>
<dbReference type="InterPro" id="IPR052048">
    <property type="entry name" value="ST_Response_Regulator"/>
</dbReference>